<gene>
    <name evidence="8" type="ORF">SSA02_14060</name>
</gene>
<evidence type="ECO:0000259" key="6">
    <source>
        <dbReference type="Pfam" id="PF00905"/>
    </source>
</evidence>
<feature type="region of interest" description="Disordered" evidence="4">
    <location>
        <begin position="671"/>
        <end position="720"/>
    </location>
</feature>
<comment type="subcellular location">
    <subcellularLocation>
        <location evidence="1">Membrane</location>
    </subcellularLocation>
</comment>
<dbReference type="GO" id="GO:0071555">
    <property type="term" value="P:cell wall organization"/>
    <property type="evidence" value="ECO:0007669"/>
    <property type="project" value="TreeGrafter"/>
</dbReference>
<dbReference type="AlphaFoldDB" id="A0A511BQZ0"/>
<dbReference type="InterPro" id="IPR036138">
    <property type="entry name" value="PBP_dimer_sf"/>
</dbReference>
<dbReference type="GO" id="GO:0008658">
    <property type="term" value="F:penicillin binding"/>
    <property type="evidence" value="ECO:0007669"/>
    <property type="project" value="InterPro"/>
</dbReference>
<protein>
    <recommendedName>
        <fullName evidence="10">Peptidoglycan glycosyltransferase</fullName>
    </recommendedName>
</protein>
<comment type="caution">
    <text evidence="8">The sequence shown here is derived from an EMBL/GenBank/DDBJ whole genome shotgun (WGS) entry which is preliminary data.</text>
</comment>
<sequence>MAGNRPPHNDRTRPTRSPTGNGQDRGGPVRQEDRSPKRARASLDQMHTRLLGVGLGFFGLFGAVALKLAFATVIMPMEPEKRQIASQVPDIPKSDPKGQLTGDFALPDIHRATIIDRNGQTLALSLPVAQVYANPMELIDPAEAARKLKTVLPDLDEAETARRLSLRKQFVYIARDISPVQEIAINNLGIPGIYFEASERRHYPLGRTAAHILGGVDIDDHGIAGVERHFNTRLNTDRTPLRLSLDVRVQAVTRDVLQTAKDEFQAIGAAAIVMDVNTGEIIAMVSLPDYDANAFGKAPADSRFNRAVTGMYEPGSTFKLQTAAMAIQYGIAHIWDRFSTIPIHIGRFTISDIKSDHFAPWLALPDVLAKSSNPAAAHIALDVGAKKQQDWLRLMGFFDRVPIELPEASRPIVPSLRNWGLSTVMTVGFGHGVAEPPLSIVRGTAAFVNGGILIKPTLLARIQDDNSAQEADGANPDGTNTETGPGSGIGQGMKDGATGSAGKIDASGAVVPTAFRPSGGSATGSAPSASPALPRPEGIRVVSEENSALLRKMLRLDVTQGTARSAEVPGYFVGGKTGTAEKVGPNGRYLKHVNISAFTSIFPMNAPRYAVYVMLDSPHPTPKTHGFVTSGWNAAPTTGKLIARIGPMLGLFPDIKNAARIDAEMAIPLEPGIPPGRRALGPGNDPGDPRIAARREKAEKAASKAAEKAARAARRHSERG</sequence>
<feature type="region of interest" description="Disordered" evidence="4">
    <location>
        <begin position="1"/>
        <end position="40"/>
    </location>
</feature>
<evidence type="ECO:0000256" key="1">
    <source>
        <dbReference type="ARBA" id="ARBA00004370"/>
    </source>
</evidence>
<keyword evidence="2" id="KW-0121">Carboxypeptidase</keyword>
<evidence type="ECO:0000313" key="9">
    <source>
        <dbReference type="Proteomes" id="UP000321405"/>
    </source>
</evidence>
<evidence type="ECO:0000256" key="4">
    <source>
        <dbReference type="SAM" id="MobiDB-lite"/>
    </source>
</evidence>
<dbReference type="EMBL" id="BJVC01000002">
    <property type="protein sequence ID" value="GEL02243.1"/>
    <property type="molecule type" value="Genomic_DNA"/>
</dbReference>
<keyword evidence="2" id="KW-0645">Protease</keyword>
<dbReference type="Pfam" id="PF03717">
    <property type="entry name" value="PBP_dimer"/>
    <property type="match status" value="1"/>
</dbReference>
<evidence type="ECO:0000259" key="7">
    <source>
        <dbReference type="Pfam" id="PF03717"/>
    </source>
</evidence>
<evidence type="ECO:0008006" key="10">
    <source>
        <dbReference type="Google" id="ProtNLM"/>
    </source>
</evidence>
<evidence type="ECO:0000256" key="3">
    <source>
        <dbReference type="ARBA" id="ARBA00023136"/>
    </source>
</evidence>
<dbReference type="PANTHER" id="PTHR30627">
    <property type="entry name" value="PEPTIDOGLYCAN D,D-TRANSPEPTIDASE"/>
    <property type="match status" value="1"/>
</dbReference>
<keyword evidence="9" id="KW-1185">Reference proteome</keyword>
<dbReference type="InterPro" id="IPR050515">
    <property type="entry name" value="Beta-lactam/transpept"/>
</dbReference>
<feature type="compositionally biased region" description="Basic and acidic residues" evidence="4">
    <location>
        <begin position="687"/>
        <end position="710"/>
    </location>
</feature>
<accession>A0A511BQZ0</accession>
<dbReference type="SUPFAM" id="SSF56601">
    <property type="entry name" value="beta-lactamase/transpeptidase-like"/>
    <property type="match status" value="1"/>
</dbReference>
<evidence type="ECO:0000256" key="2">
    <source>
        <dbReference type="ARBA" id="ARBA00022645"/>
    </source>
</evidence>
<dbReference type="Gene3D" id="3.90.1310.10">
    <property type="entry name" value="Penicillin-binding protein 2a (Domain 2)"/>
    <property type="match status" value="1"/>
</dbReference>
<evidence type="ECO:0000256" key="5">
    <source>
        <dbReference type="SAM" id="Phobius"/>
    </source>
</evidence>
<dbReference type="RefSeq" id="WP_147093289.1">
    <property type="nucleotide sequence ID" value="NZ_BJVC01000002.1"/>
</dbReference>
<dbReference type="PANTHER" id="PTHR30627:SF1">
    <property type="entry name" value="PEPTIDOGLYCAN D,D-TRANSPEPTIDASE FTSI"/>
    <property type="match status" value="1"/>
</dbReference>
<dbReference type="GO" id="GO:0004180">
    <property type="term" value="F:carboxypeptidase activity"/>
    <property type="evidence" value="ECO:0007669"/>
    <property type="project" value="UniProtKB-KW"/>
</dbReference>
<evidence type="ECO:0000313" key="8">
    <source>
        <dbReference type="EMBL" id="GEL02243.1"/>
    </source>
</evidence>
<keyword evidence="5" id="KW-1133">Transmembrane helix</keyword>
<name>A0A511BQZ0_9PROT</name>
<feature type="domain" description="Penicillin-binding protein dimerisation" evidence="7">
    <location>
        <begin position="111"/>
        <end position="216"/>
    </location>
</feature>
<feature type="compositionally biased region" description="Low complexity" evidence="4">
    <location>
        <begin position="517"/>
        <end position="532"/>
    </location>
</feature>
<dbReference type="Gene3D" id="3.40.710.10">
    <property type="entry name" value="DD-peptidase/beta-lactamase superfamily"/>
    <property type="match status" value="1"/>
</dbReference>
<feature type="region of interest" description="Disordered" evidence="4">
    <location>
        <begin position="467"/>
        <end position="538"/>
    </location>
</feature>
<dbReference type="GO" id="GO:0005886">
    <property type="term" value="C:plasma membrane"/>
    <property type="evidence" value="ECO:0007669"/>
    <property type="project" value="TreeGrafter"/>
</dbReference>
<keyword evidence="3 5" id="KW-0472">Membrane</keyword>
<dbReference type="InterPro" id="IPR001460">
    <property type="entry name" value="PCN-bd_Tpept"/>
</dbReference>
<dbReference type="Gene3D" id="3.30.450.330">
    <property type="match status" value="1"/>
</dbReference>
<dbReference type="Pfam" id="PF00905">
    <property type="entry name" value="Transpeptidase"/>
    <property type="match status" value="1"/>
</dbReference>
<feature type="compositionally biased region" description="Basic residues" evidence="4">
    <location>
        <begin position="711"/>
        <end position="720"/>
    </location>
</feature>
<feature type="domain" description="Penicillin-binding protein transpeptidase" evidence="6">
    <location>
        <begin position="270"/>
        <end position="619"/>
    </location>
</feature>
<keyword evidence="2" id="KW-0378">Hydrolase</keyword>
<keyword evidence="5" id="KW-0812">Transmembrane</keyword>
<dbReference type="InterPro" id="IPR005311">
    <property type="entry name" value="PBP_dimer"/>
</dbReference>
<dbReference type="OrthoDB" id="9789078at2"/>
<dbReference type="Proteomes" id="UP000321405">
    <property type="component" value="Unassembled WGS sequence"/>
</dbReference>
<reference evidence="8 9" key="1">
    <citation type="submission" date="2019-07" db="EMBL/GenBank/DDBJ databases">
        <title>Whole genome shotgun sequence of Swaminathania salitolerans NBRC 104436.</title>
        <authorList>
            <person name="Hosoyama A."/>
            <person name="Uohara A."/>
            <person name="Ohji S."/>
            <person name="Ichikawa N."/>
        </authorList>
    </citation>
    <scope>NUCLEOTIDE SEQUENCE [LARGE SCALE GENOMIC DNA]</scope>
    <source>
        <strain evidence="8 9">NBRC 104436</strain>
    </source>
</reference>
<organism evidence="8 9">
    <name type="scientific">Swaminathania salitolerans</name>
    <dbReference type="NCBI Taxonomy" id="182838"/>
    <lineage>
        <taxon>Bacteria</taxon>
        <taxon>Pseudomonadati</taxon>
        <taxon>Pseudomonadota</taxon>
        <taxon>Alphaproteobacteria</taxon>
        <taxon>Acetobacterales</taxon>
        <taxon>Acetobacteraceae</taxon>
        <taxon>Swaminathania</taxon>
    </lineage>
</organism>
<proteinExistence type="predicted"/>
<dbReference type="SUPFAM" id="SSF56519">
    <property type="entry name" value="Penicillin binding protein dimerisation domain"/>
    <property type="match status" value="1"/>
</dbReference>
<dbReference type="InterPro" id="IPR012338">
    <property type="entry name" value="Beta-lactam/transpept-like"/>
</dbReference>
<feature type="transmembrane region" description="Helical" evidence="5">
    <location>
        <begin position="50"/>
        <end position="75"/>
    </location>
</feature>